<dbReference type="PANTHER" id="PTHR14239">
    <property type="entry name" value="DUDULIN-RELATED"/>
    <property type="match status" value="1"/>
</dbReference>
<dbReference type="GO" id="GO:0016651">
    <property type="term" value="F:oxidoreductase activity, acting on NAD(P)H"/>
    <property type="evidence" value="ECO:0007669"/>
    <property type="project" value="InterPro"/>
</dbReference>
<keyword evidence="1" id="KW-0560">Oxidoreductase</keyword>
<dbReference type="GO" id="GO:0005886">
    <property type="term" value="C:plasma membrane"/>
    <property type="evidence" value="ECO:0007669"/>
    <property type="project" value="TreeGrafter"/>
</dbReference>
<dbReference type="NCBIfam" id="TIGR01915">
    <property type="entry name" value="npdG"/>
    <property type="match status" value="1"/>
</dbReference>
<dbReference type="InParanoid" id="M0MBS6"/>
<dbReference type="Proteomes" id="UP000011669">
    <property type="component" value="Unassembled WGS sequence"/>
</dbReference>
<gene>
    <name evidence="3" type="ORF">C449_14522</name>
</gene>
<dbReference type="GO" id="GO:0006740">
    <property type="term" value="P:NADPH regeneration"/>
    <property type="evidence" value="ECO:0007669"/>
    <property type="project" value="InterPro"/>
</dbReference>
<evidence type="ECO:0000256" key="1">
    <source>
        <dbReference type="ARBA" id="ARBA00023002"/>
    </source>
</evidence>
<comment type="caution">
    <text evidence="3">The sequence shown here is derived from an EMBL/GenBank/DDBJ whole genome shotgun (WGS) entry which is preliminary data.</text>
</comment>
<dbReference type="Gene3D" id="3.40.50.720">
    <property type="entry name" value="NAD(P)-binding Rossmann-like Domain"/>
    <property type="match status" value="1"/>
</dbReference>
<feature type="domain" description="Pyrroline-5-carboxylate reductase catalytic N-terminal" evidence="2">
    <location>
        <begin position="2"/>
        <end position="103"/>
    </location>
</feature>
<evidence type="ECO:0000313" key="4">
    <source>
        <dbReference type="Proteomes" id="UP000011669"/>
    </source>
</evidence>
<dbReference type="InterPro" id="IPR051267">
    <property type="entry name" value="STEAP_metalloreductase"/>
</dbReference>
<dbReference type="GO" id="GO:0070967">
    <property type="term" value="F:coenzyme F420 binding"/>
    <property type="evidence" value="ECO:0007669"/>
    <property type="project" value="InterPro"/>
</dbReference>
<dbReference type="GO" id="GO:0008823">
    <property type="term" value="F:cupric reductase (NADH) activity"/>
    <property type="evidence" value="ECO:0007669"/>
    <property type="project" value="TreeGrafter"/>
</dbReference>
<dbReference type="PANTHER" id="PTHR14239:SF0">
    <property type="entry name" value="F420-DEPENDENT NADP REDUCTASE"/>
    <property type="match status" value="1"/>
</dbReference>
<dbReference type="OrthoDB" id="8635at2157"/>
<dbReference type="AlphaFoldDB" id="M0MBS6"/>
<sequence length="222" mass="23175">MRVALLGGTGDIGEGMALRWARDTDHEIVIGSRNAEKGESRAADYRDRLSERGVDTDVSGTDNANAAAGSRIVVASVPPAYAADTIEAVRDDLAEEAIVVSPAVAMARDETGFHYDTPEAGSVAETVAAVTPDEVPVVSAFQNLAAGALTDLDRELDLDVVVSGDDADAKGVLMELAEEIEGLRALDAGALANSAEIESITPLLINLAMNNDGMHDLGVRFQ</sequence>
<dbReference type="GO" id="GO:0052851">
    <property type="term" value="F:ferric-chelate reductase (NADPH) activity"/>
    <property type="evidence" value="ECO:0007669"/>
    <property type="project" value="TreeGrafter"/>
</dbReference>
<dbReference type="Pfam" id="PF03807">
    <property type="entry name" value="F420_oxidored"/>
    <property type="match status" value="1"/>
</dbReference>
<dbReference type="GO" id="GO:0050661">
    <property type="term" value="F:NADP binding"/>
    <property type="evidence" value="ECO:0007669"/>
    <property type="project" value="InterPro"/>
</dbReference>
<dbReference type="InterPro" id="IPR028939">
    <property type="entry name" value="P5C_Rdtase_cat_N"/>
</dbReference>
<dbReference type="RefSeq" id="WP_006078759.1">
    <property type="nucleotide sequence ID" value="NZ_AOMD01000030.1"/>
</dbReference>
<organism evidence="3 4">
    <name type="scientific">Halococcus saccharolyticus DSM 5350</name>
    <dbReference type="NCBI Taxonomy" id="1227455"/>
    <lineage>
        <taxon>Archaea</taxon>
        <taxon>Methanobacteriati</taxon>
        <taxon>Methanobacteriota</taxon>
        <taxon>Stenosarchaea group</taxon>
        <taxon>Halobacteria</taxon>
        <taxon>Halobacteriales</taxon>
        <taxon>Halococcaceae</taxon>
        <taxon>Halococcus</taxon>
    </lineage>
</organism>
<dbReference type="GO" id="GO:0015677">
    <property type="term" value="P:copper ion import"/>
    <property type="evidence" value="ECO:0007669"/>
    <property type="project" value="TreeGrafter"/>
</dbReference>
<name>M0MBS6_9EURY</name>
<dbReference type="SUPFAM" id="SSF51735">
    <property type="entry name" value="NAD(P)-binding Rossmann-fold domains"/>
    <property type="match status" value="1"/>
</dbReference>
<reference evidence="3 4" key="1">
    <citation type="journal article" date="2014" name="PLoS Genet.">
        <title>Phylogenetically driven sequencing of extremely halophilic archaea reveals strategies for static and dynamic osmo-response.</title>
        <authorList>
            <person name="Becker E.A."/>
            <person name="Seitzer P.M."/>
            <person name="Tritt A."/>
            <person name="Larsen D."/>
            <person name="Krusor M."/>
            <person name="Yao A.I."/>
            <person name="Wu D."/>
            <person name="Madern D."/>
            <person name="Eisen J.A."/>
            <person name="Darling A.E."/>
            <person name="Facciotti M.T."/>
        </authorList>
    </citation>
    <scope>NUCLEOTIDE SEQUENCE [LARGE SCALE GENOMIC DNA]</scope>
    <source>
        <strain evidence="3 4">DSM 5350</strain>
    </source>
</reference>
<dbReference type="PATRIC" id="fig|1227455.4.peg.2951"/>
<dbReference type="EMBL" id="AOMD01000030">
    <property type="protein sequence ID" value="EMA43201.1"/>
    <property type="molecule type" value="Genomic_DNA"/>
</dbReference>
<protein>
    <submittedName>
        <fullName evidence="3">NADPH-dependent F420 reductase</fullName>
    </submittedName>
</protein>
<dbReference type="STRING" id="1227455.C449_14522"/>
<dbReference type="InterPro" id="IPR036291">
    <property type="entry name" value="NAD(P)-bd_dom_sf"/>
</dbReference>
<proteinExistence type="predicted"/>
<accession>M0MBS6</accession>
<evidence type="ECO:0000259" key="2">
    <source>
        <dbReference type="Pfam" id="PF03807"/>
    </source>
</evidence>
<keyword evidence="4" id="KW-1185">Reference proteome</keyword>
<evidence type="ECO:0000313" key="3">
    <source>
        <dbReference type="EMBL" id="EMA43201.1"/>
    </source>
</evidence>
<dbReference type="InterPro" id="IPR010185">
    <property type="entry name" value="NpdG"/>
</dbReference>